<dbReference type="SUPFAM" id="SSF57959">
    <property type="entry name" value="Leucine zipper domain"/>
    <property type="match status" value="1"/>
</dbReference>
<keyword evidence="3" id="KW-0805">Transcription regulation</keyword>
<evidence type="ECO:0000259" key="9">
    <source>
        <dbReference type="PROSITE" id="PS50217"/>
    </source>
</evidence>
<dbReference type="InterPro" id="IPR046347">
    <property type="entry name" value="bZIP_sf"/>
</dbReference>
<dbReference type="PROSITE" id="PS00036">
    <property type="entry name" value="BZIP_BASIC"/>
    <property type="match status" value="1"/>
</dbReference>
<keyword evidence="5" id="KW-0804">Transcription</keyword>
<reference evidence="10" key="1">
    <citation type="journal article" date="2020" name="Fungal Divers.">
        <title>Resolving the Mortierellaceae phylogeny through synthesis of multi-gene phylogenetics and phylogenomics.</title>
        <authorList>
            <person name="Vandepol N."/>
            <person name="Liber J."/>
            <person name="Desiro A."/>
            <person name="Na H."/>
            <person name="Kennedy M."/>
            <person name="Barry K."/>
            <person name="Grigoriev I.V."/>
            <person name="Miller A.N."/>
            <person name="O'Donnell K."/>
            <person name="Stajich J.E."/>
            <person name="Bonito G."/>
        </authorList>
    </citation>
    <scope>NUCLEOTIDE SEQUENCE</scope>
    <source>
        <strain evidence="10">NRRL 2591</strain>
    </source>
</reference>
<gene>
    <name evidence="10" type="ORF">EC957_002732</name>
</gene>
<evidence type="ECO:0000256" key="5">
    <source>
        <dbReference type="ARBA" id="ARBA00023163"/>
    </source>
</evidence>
<proteinExistence type="inferred from homology"/>
<keyword evidence="11" id="KW-1185">Reference proteome</keyword>
<name>A0A9P6F3Q5_9FUNG</name>
<dbReference type="CDD" id="cd14810">
    <property type="entry name" value="bZIP_u1"/>
    <property type="match status" value="1"/>
</dbReference>
<evidence type="ECO:0000256" key="1">
    <source>
        <dbReference type="ARBA" id="ARBA00004123"/>
    </source>
</evidence>
<evidence type="ECO:0000256" key="4">
    <source>
        <dbReference type="ARBA" id="ARBA00023125"/>
    </source>
</evidence>
<dbReference type="GO" id="GO:0005634">
    <property type="term" value="C:nucleus"/>
    <property type="evidence" value="ECO:0007669"/>
    <property type="project" value="UniProtKB-SubCell"/>
</dbReference>
<feature type="region of interest" description="Disordered" evidence="8">
    <location>
        <begin position="1"/>
        <end position="26"/>
    </location>
</feature>
<comment type="subcellular location">
    <subcellularLocation>
        <location evidence="1">Nucleus</location>
    </subcellularLocation>
</comment>
<keyword evidence="4" id="KW-0238">DNA-binding</keyword>
<feature type="compositionally biased region" description="Low complexity" evidence="8">
    <location>
        <begin position="9"/>
        <end position="26"/>
    </location>
</feature>
<evidence type="ECO:0000313" key="10">
    <source>
        <dbReference type="EMBL" id="KAF9541713.1"/>
    </source>
</evidence>
<evidence type="ECO:0000256" key="7">
    <source>
        <dbReference type="SAM" id="Coils"/>
    </source>
</evidence>
<dbReference type="PROSITE" id="PS50217">
    <property type="entry name" value="BZIP"/>
    <property type="match status" value="1"/>
</dbReference>
<dbReference type="GO" id="GO:0003700">
    <property type="term" value="F:DNA-binding transcription factor activity"/>
    <property type="evidence" value="ECO:0007669"/>
    <property type="project" value="InterPro"/>
</dbReference>
<evidence type="ECO:0000256" key="6">
    <source>
        <dbReference type="ARBA" id="ARBA00023242"/>
    </source>
</evidence>
<dbReference type="Gene3D" id="1.20.5.170">
    <property type="match status" value="1"/>
</dbReference>
<comment type="similarity">
    <text evidence="2">Belongs to the bZIP family.</text>
</comment>
<dbReference type="PANTHER" id="PTHR47416">
    <property type="entry name" value="BASIC-LEUCINE ZIPPER TRANSCRIPTION FACTOR F-RELATED"/>
    <property type="match status" value="1"/>
</dbReference>
<feature type="domain" description="BZIP" evidence="9">
    <location>
        <begin position="215"/>
        <end position="278"/>
    </location>
</feature>
<feature type="compositionally biased region" description="Low complexity" evidence="8">
    <location>
        <begin position="130"/>
        <end position="164"/>
    </location>
</feature>
<comment type="caution">
    <text evidence="10">The sequence shown here is derived from an EMBL/GenBank/DDBJ whole genome shotgun (WGS) entry which is preliminary data.</text>
</comment>
<dbReference type="InterPro" id="IPR004827">
    <property type="entry name" value="bZIP"/>
</dbReference>
<feature type="coiled-coil region" evidence="7">
    <location>
        <begin position="240"/>
        <end position="274"/>
    </location>
</feature>
<feature type="region of interest" description="Disordered" evidence="8">
    <location>
        <begin position="396"/>
        <end position="415"/>
    </location>
</feature>
<protein>
    <recommendedName>
        <fullName evidence="9">BZIP domain-containing protein</fullName>
    </recommendedName>
</protein>
<dbReference type="PANTHER" id="PTHR47416:SF8">
    <property type="entry name" value="BASIC-LEUCINE ZIPPER TRANSCRIPTION FACTOR E-RELATED"/>
    <property type="match status" value="1"/>
</dbReference>
<dbReference type="SMART" id="SM00338">
    <property type="entry name" value="BRLZ"/>
    <property type="match status" value="1"/>
</dbReference>
<dbReference type="EMBL" id="JAAAXW010000158">
    <property type="protein sequence ID" value="KAF9541713.1"/>
    <property type="molecule type" value="Genomic_DNA"/>
</dbReference>
<evidence type="ECO:0000256" key="8">
    <source>
        <dbReference type="SAM" id="MobiDB-lite"/>
    </source>
</evidence>
<accession>A0A9P6F3Q5</accession>
<dbReference type="AlphaFoldDB" id="A0A9P6F3Q5"/>
<sequence length="666" mass="73033">MPPPSNRTPIAIAPAPQLQPVAPAAATRPTAAAPVHIKPILPRVAPKVAPSTASCIATATAVPASASTLISPALFSSSSSIHSSTSIPPSEDIWKERFLQLQQLQQAHRHKQHQLLSAAIYNSPTPPTHAPSSTSAAAAMTSSSSEASQSLSTLSQRGSSSERSVSPEKTTTDKLRTIYPSPPMNDDMAMESDSEARFGLGSEFAKPSESQLKLMTSKERRQLRNKLSARNFRVRRKEYIDHLENEVKLAKQEAAETQRRLIQSELNCQFLRQELEATRLSQSLFGSGGIGGDGRMSKEHANLLASLLNPNTEIFPTVNNTDPVQPSASASWMDASHASAVGTNTSGELAIEAGAGTVEAQSTVEEGQVPMEPFVPFDDWPGLLINRAEVSESVVDPKNTSAATTASGEAAQGPAHELLARYETLKREAEYDAQMRAEIKADTDSRLLAQTYMVVPKGGDRDSDAMSIEVRRRLEEDSVVLKSLIYMLMVQLTESLFEAATLSKTDLVRMYQSMDEPLRAKMLAQSKEHSTTNKFAEWREGWIKRCWPSYYNNRRRVVELINRSGICDPCYRAKELKEKEIEEIARKMEEAVKDQTVGEVCKPGFFYKTFVPNRFKCPGVLAYEKVEAEAKAAAKALMMQQEQMDTSSLYATMTMPMPVATSVACA</sequence>
<feature type="region of interest" description="Disordered" evidence="8">
    <location>
        <begin position="121"/>
        <end position="185"/>
    </location>
</feature>
<evidence type="ECO:0000256" key="2">
    <source>
        <dbReference type="ARBA" id="ARBA00007163"/>
    </source>
</evidence>
<dbReference type="GO" id="GO:0003677">
    <property type="term" value="F:DNA binding"/>
    <property type="evidence" value="ECO:0007669"/>
    <property type="project" value="UniProtKB-KW"/>
</dbReference>
<keyword evidence="7" id="KW-0175">Coiled coil</keyword>
<dbReference type="Proteomes" id="UP000723463">
    <property type="component" value="Unassembled WGS sequence"/>
</dbReference>
<evidence type="ECO:0000256" key="3">
    <source>
        <dbReference type="ARBA" id="ARBA00023015"/>
    </source>
</evidence>
<organism evidence="10 11">
    <name type="scientific">Mortierella hygrophila</name>
    <dbReference type="NCBI Taxonomy" id="979708"/>
    <lineage>
        <taxon>Eukaryota</taxon>
        <taxon>Fungi</taxon>
        <taxon>Fungi incertae sedis</taxon>
        <taxon>Mucoromycota</taxon>
        <taxon>Mortierellomycotina</taxon>
        <taxon>Mortierellomycetes</taxon>
        <taxon>Mortierellales</taxon>
        <taxon>Mortierellaceae</taxon>
        <taxon>Mortierella</taxon>
    </lineage>
</organism>
<evidence type="ECO:0000313" key="11">
    <source>
        <dbReference type="Proteomes" id="UP000723463"/>
    </source>
</evidence>
<keyword evidence="6" id="KW-0539">Nucleus</keyword>